<evidence type="ECO:0000256" key="3">
    <source>
        <dbReference type="ARBA" id="ARBA00022452"/>
    </source>
</evidence>
<evidence type="ECO:0000256" key="1">
    <source>
        <dbReference type="ARBA" id="ARBA00004571"/>
    </source>
</evidence>
<evidence type="ECO:0000256" key="14">
    <source>
        <dbReference type="RuleBase" id="RU003357"/>
    </source>
</evidence>
<dbReference type="AlphaFoldDB" id="A0A5C9A604"/>
<feature type="domain" description="TonB-dependent receptor-like beta-barrel" evidence="17">
    <location>
        <begin position="289"/>
        <end position="736"/>
    </location>
</feature>
<gene>
    <name evidence="19" type="ORF">FV139_01080</name>
</gene>
<accession>A0A5C9A604</accession>
<keyword evidence="5 12" id="KW-0812">Transmembrane</keyword>
<keyword evidence="4" id="KW-0410">Iron transport</keyword>
<dbReference type="PROSITE" id="PS52016">
    <property type="entry name" value="TONB_DEPENDENT_REC_3"/>
    <property type="match status" value="1"/>
</dbReference>
<dbReference type="Pfam" id="PF07715">
    <property type="entry name" value="Plug"/>
    <property type="match status" value="1"/>
</dbReference>
<dbReference type="SUPFAM" id="SSF56935">
    <property type="entry name" value="Porins"/>
    <property type="match status" value="1"/>
</dbReference>
<sequence>MELVMEHRFSKTRLSLTVSALLLGSQALAQSSSPLVLEEITVTAQKTTELLQDVPVSVNAVTGKVFEQNVAFEMKELNKFIPGMYANGNKNNPNIALRGVSTIAGGPTTPRANIFVDGSYQSQQQLSFYSQFDIARFEVLRGPQGTLYGKASPTGTISIHTRNPDLTEVEGFIKHSAGQHSLSNTQFGVSVPLIENELGVRFAGVYDENQSSDYEYANMNVDQLSRTKSGRVTFLWEPGDMFSGRLSHLYSEYDSNESRFIAGVEPGSPIPGLPSEGISPFERQDFSNFPRDANVRINQTIAELNFDFDWAVLTSQTYHATSTNDEFYDADSTPIDDAYRNTQINLSKLFNTELRLASSDNDFWNWMVGVYYANNDSRTTVDTKGTAVNGLPGNFVGPFPPFPVNISFVSATTLDAISEDWGAFTHNTFYLNDDWTLTLGARWNNERRSNVNAIATDIDIALDTGNGYETITSVPGALNARPAETTWIAWTGTAKLAYNLSADEMVYVTIDRGGRAGGQTLDLAGTTPPSISEYDPESSNSIEIGYKGELLDRRLRLNLSAYYQMYNDFQFYTQDQPLDTNLDGNYDEMFRITQNAKEVLAQGAEAEVTYLFNENLSGMLSVSYNDTKFEDFDDAACGDGIRTVIPADGQAYLACDLGGDRLGSDTGNWSVISRASYSLPLGRWGAEWYADALYNFYSTRVSPITRIDSPSYATADFFTGLRSTDGVWDLKLWVKNAFDKEAIQNINSYETTVAFPLRGTPTGLLEYDLLANPRQVGLTGTYNF</sequence>
<evidence type="ECO:0000256" key="10">
    <source>
        <dbReference type="ARBA" id="ARBA00023136"/>
    </source>
</evidence>
<evidence type="ECO:0000256" key="16">
    <source>
        <dbReference type="SAM" id="SignalP"/>
    </source>
</evidence>
<feature type="domain" description="TonB-dependent receptor plug" evidence="18">
    <location>
        <begin position="51"/>
        <end position="156"/>
    </location>
</feature>
<feature type="signal peptide" evidence="16">
    <location>
        <begin position="1"/>
        <end position="29"/>
    </location>
</feature>
<keyword evidence="10 12" id="KW-0472">Membrane</keyword>
<comment type="subcellular location">
    <subcellularLocation>
        <location evidence="1 12">Cell outer membrane</location>
        <topology evidence="1 12">Multi-pass membrane protein</topology>
    </subcellularLocation>
</comment>
<dbReference type="InterPro" id="IPR036942">
    <property type="entry name" value="Beta-barrel_TonB_sf"/>
</dbReference>
<evidence type="ECO:0000259" key="17">
    <source>
        <dbReference type="Pfam" id="PF00593"/>
    </source>
</evidence>
<evidence type="ECO:0000256" key="13">
    <source>
        <dbReference type="PROSITE-ProRule" id="PRU10144"/>
    </source>
</evidence>
<keyword evidence="2 12" id="KW-0813">Transport</keyword>
<dbReference type="Pfam" id="PF00593">
    <property type="entry name" value="TonB_dep_Rec_b-barrel"/>
    <property type="match status" value="1"/>
</dbReference>
<dbReference type="PANTHER" id="PTHR32552:SF81">
    <property type="entry name" value="TONB-DEPENDENT OUTER MEMBRANE RECEPTOR"/>
    <property type="match status" value="1"/>
</dbReference>
<evidence type="ECO:0000256" key="2">
    <source>
        <dbReference type="ARBA" id="ARBA00022448"/>
    </source>
</evidence>
<evidence type="ECO:0000256" key="11">
    <source>
        <dbReference type="ARBA" id="ARBA00023237"/>
    </source>
</evidence>
<keyword evidence="7" id="KW-0408">Iron</keyword>
<evidence type="ECO:0000256" key="12">
    <source>
        <dbReference type="PROSITE-ProRule" id="PRU01360"/>
    </source>
</evidence>
<dbReference type="GO" id="GO:0009279">
    <property type="term" value="C:cell outer membrane"/>
    <property type="evidence" value="ECO:0007669"/>
    <property type="project" value="UniProtKB-SubCell"/>
</dbReference>
<feature type="region of interest" description="Disordered" evidence="15">
    <location>
        <begin position="519"/>
        <end position="538"/>
    </location>
</feature>
<evidence type="ECO:0000313" key="20">
    <source>
        <dbReference type="Proteomes" id="UP000321039"/>
    </source>
</evidence>
<evidence type="ECO:0000256" key="6">
    <source>
        <dbReference type="ARBA" id="ARBA00022729"/>
    </source>
</evidence>
<keyword evidence="9 14" id="KW-0798">TonB box</keyword>
<evidence type="ECO:0000256" key="7">
    <source>
        <dbReference type="ARBA" id="ARBA00023004"/>
    </source>
</evidence>
<evidence type="ECO:0000256" key="15">
    <source>
        <dbReference type="SAM" id="MobiDB-lite"/>
    </source>
</evidence>
<dbReference type="InterPro" id="IPR000531">
    <property type="entry name" value="Beta-barrel_TonB"/>
</dbReference>
<proteinExistence type="inferred from homology"/>
<protein>
    <submittedName>
        <fullName evidence="19">TonB-dependent receptor</fullName>
    </submittedName>
</protein>
<keyword evidence="20" id="KW-1185">Reference proteome</keyword>
<evidence type="ECO:0000256" key="4">
    <source>
        <dbReference type="ARBA" id="ARBA00022496"/>
    </source>
</evidence>
<keyword evidence="3 12" id="KW-1134">Transmembrane beta strand</keyword>
<feature type="chain" id="PRO_5022801402" evidence="16">
    <location>
        <begin position="30"/>
        <end position="784"/>
    </location>
</feature>
<dbReference type="InterPro" id="IPR039426">
    <property type="entry name" value="TonB-dep_rcpt-like"/>
</dbReference>
<evidence type="ECO:0000256" key="9">
    <source>
        <dbReference type="ARBA" id="ARBA00023077"/>
    </source>
</evidence>
<dbReference type="PANTHER" id="PTHR32552">
    <property type="entry name" value="FERRICHROME IRON RECEPTOR-RELATED"/>
    <property type="match status" value="1"/>
</dbReference>
<dbReference type="InterPro" id="IPR012910">
    <property type="entry name" value="Plug_dom"/>
</dbReference>
<dbReference type="PROSITE" id="PS01156">
    <property type="entry name" value="TONB_DEPENDENT_REC_2"/>
    <property type="match status" value="1"/>
</dbReference>
<keyword evidence="11 12" id="KW-0998">Cell outer membrane</keyword>
<comment type="similarity">
    <text evidence="12 14">Belongs to the TonB-dependent receptor family.</text>
</comment>
<keyword evidence="19" id="KW-0675">Receptor</keyword>
<keyword evidence="8" id="KW-0406">Ion transport</keyword>
<dbReference type="InterPro" id="IPR010917">
    <property type="entry name" value="TonB_rcpt_CS"/>
</dbReference>
<dbReference type="Proteomes" id="UP000321039">
    <property type="component" value="Unassembled WGS sequence"/>
</dbReference>
<evidence type="ECO:0000259" key="18">
    <source>
        <dbReference type="Pfam" id="PF07715"/>
    </source>
</evidence>
<evidence type="ECO:0000256" key="8">
    <source>
        <dbReference type="ARBA" id="ARBA00023065"/>
    </source>
</evidence>
<dbReference type="Gene3D" id="2.40.170.20">
    <property type="entry name" value="TonB-dependent receptor, beta-barrel domain"/>
    <property type="match status" value="1"/>
</dbReference>
<dbReference type="GO" id="GO:0006826">
    <property type="term" value="P:iron ion transport"/>
    <property type="evidence" value="ECO:0007669"/>
    <property type="project" value="UniProtKB-KW"/>
</dbReference>
<comment type="caution">
    <text evidence="19">The sequence shown here is derived from an EMBL/GenBank/DDBJ whole genome shotgun (WGS) entry which is preliminary data.</text>
</comment>
<evidence type="ECO:0000256" key="5">
    <source>
        <dbReference type="ARBA" id="ARBA00022692"/>
    </source>
</evidence>
<dbReference type="EMBL" id="VRZA01000001">
    <property type="protein sequence ID" value="TXS96126.1"/>
    <property type="molecule type" value="Genomic_DNA"/>
</dbReference>
<feature type="short sequence motif" description="TonB C-terminal box" evidence="13">
    <location>
        <begin position="767"/>
        <end position="784"/>
    </location>
</feature>
<organism evidence="19 20">
    <name type="scientific">Parahaliea maris</name>
    <dbReference type="NCBI Taxonomy" id="2716870"/>
    <lineage>
        <taxon>Bacteria</taxon>
        <taxon>Pseudomonadati</taxon>
        <taxon>Pseudomonadota</taxon>
        <taxon>Gammaproteobacteria</taxon>
        <taxon>Cellvibrionales</taxon>
        <taxon>Halieaceae</taxon>
        <taxon>Parahaliea</taxon>
    </lineage>
</organism>
<name>A0A5C9A604_9GAMM</name>
<keyword evidence="6 16" id="KW-0732">Signal</keyword>
<reference evidence="19 20" key="1">
    <citation type="submission" date="2019-08" db="EMBL/GenBank/DDBJ databases">
        <title>Parahaliea maris sp. nov., isolated from the surface seawater.</title>
        <authorList>
            <person name="Liu Y."/>
        </authorList>
    </citation>
    <scope>NUCLEOTIDE SEQUENCE [LARGE SCALE GENOMIC DNA]</scope>
    <source>
        <strain evidence="19 20">HSLHS9</strain>
    </source>
</reference>
<evidence type="ECO:0000313" key="19">
    <source>
        <dbReference type="EMBL" id="TXS96126.1"/>
    </source>
</evidence>